<dbReference type="Proteomes" id="UP000829398">
    <property type="component" value="Chromosome 3"/>
</dbReference>
<proteinExistence type="predicted"/>
<reference evidence="2" key="1">
    <citation type="journal article" date="2023" name="Hortic. Res.">
        <title>A chromosome-level phased genome enabling allele-level studies in sweet orange: a case study on citrus Huanglongbing tolerance.</title>
        <authorList>
            <person name="Wu B."/>
            <person name="Yu Q."/>
            <person name="Deng Z."/>
            <person name="Duan Y."/>
            <person name="Luo F."/>
            <person name="Gmitter F. Jr."/>
        </authorList>
    </citation>
    <scope>NUCLEOTIDE SEQUENCE [LARGE SCALE GENOMIC DNA]</scope>
    <source>
        <strain evidence="2">cv. Valencia</strain>
    </source>
</reference>
<evidence type="ECO:0000313" key="2">
    <source>
        <dbReference type="Proteomes" id="UP000829398"/>
    </source>
</evidence>
<comment type="caution">
    <text evidence="1">The sequence shown here is derived from an EMBL/GenBank/DDBJ whole genome shotgun (WGS) entry which is preliminary data.</text>
</comment>
<accession>A0ACB8MA50</accession>
<protein>
    <submittedName>
        <fullName evidence="1">G-type lectin S-receptor-like serine/threonine-protein kinase B120</fullName>
    </submittedName>
</protein>
<gene>
    <name evidence="1" type="ORF">KPL71_008984</name>
</gene>
<name>A0ACB8MA50_CITSI</name>
<sequence>MFSVLKKSHLPSRFIETYVSEENAKQKVLQFLRSGEGRTGDDDEGYSYNILRGNKKVESQELPLFPLDLIHEATRNFSNENKLGEGGFGPVYKGVLNDGKEIAVKRLSRSSRQGLQEFKDEVTLIAKLQHKNLVRLLGCCLEGNELLLICEYMPNKSLDFLLFDSTRSVQLDWNRRMCIINGIARDHKMNPKISDFGMARIFVNNTANEKLRNVQELMDPVLKESFILEEILKRIHIGLLCVQEDPADRPTMSSVVVMLATDTITLPQPTQPAFSVGRVKSSSDLKVCSANEVTLSTLLPR</sequence>
<organism evidence="1 2">
    <name type="scientific">Citrus sinensis</name>
    <name type="common">Sweet orange</name>
    <name type="synonym">Citrus aurantium var. sinensis</name>
    <dbReference type="NCBI Taxonomy" id="2711"/>
    <lineage>
        <taxon>Eukaryota</taxon>
        <taxon>Viridiplantae</taxon>
        <taxon>Streptophyta</taxon>
        <taxon>Embryophyta</taxon>
        <taxon>Tracheophyta</taxon>
        <taxon>Spermatophyta</taxon>
        <taxon>Magnoliopsida</taxon>
        <taxon>eudicotyledons</taxon>
        <taxon>Gunneridae</taxon>
        <taxon>Pentapetalae</taxon>
        <taxon>rosids</taxon>
        <taxon>malvids</taxon>
        <taxon>Sapindales</taxon>
        <taxon>Rutaceae</taxon>
        <taxon>Aurantioideae</taxon>
        <taxon>Citrus</taxon>
    </lineage>
</organism>
<evidence type="ECO:0000313" key="1">
    <source>
        <dbReference type="EMBL" id="KAH9782626.1"/>
    </source>
</evidence>
<dbReference type="EMBL" id="CM039172">
    <property type="protein sequence ID" value="KAH9782626.1"/>
    <property type="molecule type" value="Genomic_DNA"/>
</dbReference>
<keyword evidence="2" id="KW-1185">Reference proteome</keyword>